<dbReference type="InterPro" id="IPR011611">
    <property type="entry name" value="PfkB_dom"/>
</dbReference>
<evidence type="ECO:0000256" key="4">
    <source>
        <dbReference type="ARBA" id="ARBA00022801"/>
    </source>
</evidence>
<dbReference type="InterPro" id="IPR022830">
    <property type="entry name" value="Indigdn_synthA-like"/>
</dbReference>
<feature type="transmembrane region" description="Helical" evidence="8">
    <location>
        <begin position="6"/>
        <end position="30"/>
    </location>
</feature>
<keyword evidence="3" id="KW-0418">Kinase</keyword>
<evidence type="ECO:0000256" key="7">
    <source>
        <dbReference type="ARBA" id="ARBA00023295"/>
    </source>
</evidence>
<dbReference type="PROSITE" id="PS00583">
    <property type="entry name" value="PFKB_KINASES_1"/>
    <property type="match status" value="1"/>
</dbReference>
<dbReference type="InterPro" id="IPR007342">
    <property type="entry name" value="PsuG"/>
</dbReference>
<reference evidence="10 11" key="1">
    <citation type="journal article" date="2019" name="PLoS Negl. Trop. Dis.">
        <title>Whole genome sequencing of Entamoeba nuttalli reveals mammalian host-related molecular signatures and a novel octapeptide-repeat surface protein.</title>
        <authorList>
            <person name="Tanaka M."/>
            <person name="Makiuchi T."/>
            <person name="Komiyama T."/>
            <person name="Shiina T."/>
            <person name="Osaki K."/>
            <person name="Tachibana H."/>
        </authorList>
    </citation>
    <scope>NUCLEOTIDE SEQUENCE [LARGE SCALE GENOMIC DNA]</scope>
    <source>
        <strain evidence="10 11">P19-061405</strain>
    </source>
</reference>
<evidence type="ECO:0000259" key="9">
    <source>
        <dbReference type="Pfam" id="PF00294"/>
    </source>
</evidence>
<keyword evidence="6" id="KW-0456">Lyase</keyword>
<keyword evidence="8" id="KW-1133">Transmembrane helix</keyword>
<dbReference type="PANTHER" id="PTHR42909">
    <property type="entry name" value="ZGC:136858"/>
    <property type="match status" value="1"/>
</dbReference>
<keyword evidence="1" id="KW-0808">Transferase</keyword>
<keyword evidence="8" id="KW-0812">Transmembrane</keyword>
<dbReference type="SUPFAM" id="SSF110581">
    <property type="entry name" value="Indigoidine synthase A-like"/>
    <property type="match status" value="1"/>
</dbReference>
<evidence type="ECO:0000313" key="11">
    <source>
        <dbReference type="Proteomes" id="UP001628156"/>
    </source>
</evidence>
<dbReference type="SUPFAM" id="SSF53613">
    <property type="entry name" value="Ribokinase-like"/>
    <property type="match status" value="1"/>
</dbReference>
<evidence type="ECO:0000256" key="1">
    <source>
        <dbReference type="ARBA" id="ARBA00022679"/>
    </source>
</evidence>
<organism evidence="10 11">
    <name type="scientific">Entamoeba nuttalli</name>
    <dbReference type="NCBI Taxonomy" id="412467"/>
    <lineage>
        <taxon>Eukaryota</taxon>
        <taxon>Amoebozoa</taxon>
        <taxon>Evosea</taxon>
        <taxon>Archamoebae</taxon>
        <taxon>Mastigamoebida</taxon>
        <taxon>Entamoebidae</taxon>
        <taxon>Entamoeba</taxon>
    </lineage>
</organism>
<proteinExistence type="inferred from homology"/>
<keyword evidence="2" id="KW-0479">Metal-binding</keyword>
<dbReference type="Pfam" id="PF00294">
    <property type="entry name" value="PfkB"/>
    <property type="match status" value="1"/>
</dbReference>
<comment type="caution">
    <text evidence="10">The sequence shown here is derived from an EMBL/GenBank/DDBJ whole genome shotgun (WGS) entry which is preliminary data.</text>
</comment>
<dbReference type="EMBL" id="BAAFRS010000159">
    <property type="protein sequence ID" value="GAB1223706.1"/>
    <property type="molecule type" value="Genomic_DNA"/>
</dbReference>
<dbReference type="Pfam" id="PF04227">
    <property type="entry name" value="Indigoidine_A"/>
    <property type="match status" value="1"/>
</dbReference>
<sequence>MNNTIINILFATVIICGGILISISGGSYLFKNEINEIIKFFKTNSVMNYEKEKDNFIELIEMSDEVKNAMQQQLPIVALESTIISHGLPYPDNENVANEIENIIRENGAVPATIGIVEGKIHVGMNKDLISQFSQRKGIEKVSVRDISGVIAKKQWGATTVAATSRIASMVGIKVFVTGGLGGVHRNAEVTMDISADLIELGSNPICVVSAGPKIILDVNKTVEYLETQSVSVYGYQTTTLPQFYVPNSNIHIPSINETSTIAEIINWNRKLHINKGILITVPIPKEDALELEQVNKWINAALKEAEIHHIEGKATTPFLLNYLNTHTNSQTVRANVALIKNNAKVGASIAYQLSLLTNHPNEDTLNEELTPSKIVVIGASVIDFISKAEVLPEVSVEGTVNQNRGGVGHNIAENLHRIGNDILFISTIGNDLLGKMLKQYFKDIKMKTNALIESEFATPVYSGVINTSGQLTAGVIDSRALKGMKIQNIQQFKNEISNAEYVIMDTNFGLDIIEEALKYAKGKIWIEPTGETSLKILTEGVMSRIDYFSPNNFEIGWLSKKLGYKGGVCDGDNIAECIKMAELFIDRGIKTLIVKLSAAGCLLVEKRNGQLYSKEYPAFGVDLIVDVHGAGDAFSASTISALNRGEPIDRAIYYGLAGATFSLQTEKTVNEKITYELLTQLVKEKAHIEL</sequence>
<evidence type="ECO:0000256" key="8">
    <source>
        <dbReference type="SAM" id="Phobius"/>
    </source>
</evidence>
<name>A0ABQ0DLH1_9EUKA</name>
<feature type="domain" description="Carbohydrate kinase PfkB" evidence="9">
    <location>
        <begin position="374"/>
        <end position="671"/>
    </location>
</feature>
<keyword evidence="7" id="KW-0326">Glycosidase</keyword>
<dbReference type="InterPro" id="IPR002173">
    <property type="entry name" value="Carboh/pur_kinase_PfkB_CS"/>
</dbReference>
<dbReference type="PANTHER" id="PTHR42909:SF1">
    <property type="entry name" value="CARBOHYDRATE KINASE PFKB DOMAIN-CONTAINING PROTEIN"/>
    <property type="match status" value="1"/>
</dbReference>
<dbReference type="HAMAP" id="MF_01876">
    <property type="entry name" value="PsiMP_glycosidase"/>
    <property type="match status" value="1"/>
</dbReference>
<accession>A0ABQ0DLH1</accession>
<dbReference type="Proteomes" id="UP001628156">
    <property type="component" value="Unassembled WGS sequence"/>
</dbReference>
<evidence type="ECO:0000256" key="5">
    <source>
        <dbReference type="ARBA" id="ARBA00023211"/>
    </source>
</evidence>
<evidence type="ECO:0000256" key="2">
    <source>
        <dbReference type="ARBA" id="ARBA00022723"/>
    </source>
</evidence>
<dbReference type="InterPro" id="IPR029056">
    <property type="entry name" value="Ribokinase-like"/>
</dbReference>
<dbReference type="Gene3D" id="3.40.1190.20">
    <property type="match status" value="1"/>
</dbReference>
<keyword evidence="8" id="KW-0472">Membrane</keyword>
<evidence type="ECO:0000313" key="10">
    <source>
        <dbReference type="EMBL" id="GAB1223706.1"/>
    </source>
</evidence>
<keyword evidence="11" id="KW-1185">Reference proteome</keyword>
<protein>
    <recommendedName>
        <fullName evidence="9">Carbohydrate kinase PfkB domain-containing protein</fullName>
    </recommendedName>
</protein>
<evidence type="ECO:0000256" key="6">
    <source>
        <dbReference type="ARBA" id="ARBA00023239"/>
    </source>
</evidence>
<evidence type="ECO:0000256" key="3">
    <source>
        <dbReference type="ARBA" id="ARBA00022777"/>
    </source>
</evidence>
<keyword evidence="5" id="KW-0464">Manganese</keyword>
<gene>
    <name evidence="10" type="ORF">ENUP19_0159G0025</name>
</gene>
<keyword evidence="4" id="KW-0378">Hydrolase</keyword>
<dbReference type="Gene3D" id="3.40.1790.10">
    <property type="entry name" value="Indigoidine synthase domain"/>
    <property type="match status" value="1"/>
</dbReference>